<dbReference type="EMBL" id="JAHDVG010000474">
    <property type="protein sequence ID" value="KAH1177454.1"/>
    <property type="molecule type" value="Genomic_DNA"/>
</dbReference>
<protein>
    <submittedName>
        <fullName evidence="2">Uncharacterized protein</fullName>
    </submittedName>
</protein>
<feature type="compositionally biased region" description="Low complexity" evidence="1">
    <location>
        <begin position="1"/>
        <end position="18"/>
    </location>
</feature>
<dbReference type="Proteomes" id="UP000827986">
    <property type="component" value="Unassembled WGS sequence"/>
</dbReference>
<evidence type="ECO:0000256" key="1">
    <source>
        <dbReference type="SAM" id="MobiDB-lite"/>
    </source>
</evidence>
<dbReference type="AlphaFoldDB" id="A0A9D3XBI0"/>
<evidence type="ECO:0000313" key="3">
    <source>
        <dbReference type="Proteomes" id="UP000827986"/>
    </source>
</evidence>
<sequence>MSTGSSAATPEPTPTAATHCPLPQPGLLVTLEQAQRLSTLLLLQVVPPSDGAGPLPCMALAADSQRHMFAKAANPSGSTSRKFNVTSLFLTQIASTLVRLDTGAVTILK</sequence>
<proteinExistence type="predicted"/>
<gene>
    <name evidence="2" type="ORF">KIL84_011156</name>
</gene>
<feature type="region of interest" description="Disordered" evidence="1">
    <location>
        <begin position="1"/>
        <end position="22"/>
    </location>
</feature>
<organism evidence="2 3">
    <name type="scientific">Mauremys mutica</name>
    <name type="common">yellowpond turtle</name>
    <dbReference type="NCBI Taxonomy" id="74926"/>
    <lineage>
        <taxon>Eukaryota</taxon>
        <taxon>Metazoa</taxon>
        <taxon>Chordata</taxon>
        <taxon>Craniata</taxon>
        <taxon>Vertebrata</taxon>
        <taxon>Euteleostomi</taxon>
        <taxon>Archelosauria</taxon>
        <taxon>Testudinata</taxon>
        <taxon>Testudines</taxon>
        <taxon>Cryptodira</taxon>
        <taxon>Durocryptodira</taxon>
        <taxon>Testudinoidea</taxon>
        <taxon>Geoemydidae</taxon>
        <taxon>Geoemydinae</taxon>
        <taxon>Mauremys</taxon>
    </lineage>
</organism>
<keyword evidence="3" id="KW-1185">Reference proteome</keyword>
<evidence type="ECO:0000313" key="2">
    <source>
        <dbReference type="EMBL" id="KAH1177454.1"/>
    </source>
</evidence>
<comment type="caution">
    <text evidence="2">The sequence shown here is derived from an EMBL/GenBank/DDBJ whole genome shotgun (WGS) entry which is preliminary data.</text>
</comment>
<accession>A0A9D3XBI0</accession>
<name>A0A9D3XBI0_9SAUR</name>
<reference evidence="2" key="1">
    <citation type="submission" date="2021-09" db="EMBL/GenBank/DDBJ databases">
        <title>The genome of Mauremys mutica provides insights into the evolution of semi-aquatic lifestyle.</title>
        <authorList>
            <person name="Gong S."/>
            <person name="Gao Y."/>
        </authorList>
    </citation>
    <scope>NUCLEOTIDE SEQUENCE</scope>
    <source>
        <strain evidence="2">MM-2020</strain>
        <tissue evidence="2">Muscle</tissue>
    </source>
</reference>